<protein>
    <submittedName>
        <fullName evidence="8">Branched-chain amino acid ABC transporter permease</fullName>
    </submittedName>
</protein>
<feature type="transmembrane region" description="Helical" evidence="7">
    <location>
        <begin position="122"/>
        <end position="140"/>
    </location>
</feature>
<keyword evidence="5 7" id="KW-0472">Membrane</keyword>
<feature type="transmembrane region" description="Helical" evidence="7">
    <location>
        <begin position="59"/>
        <end position="75"/>
    </location>
</feature>
<sequence length="387" mass="39006">MSELITGRRAAAAAGVLVLLALPFYADGFWLQSGLFAMAAVLGAIGLGLLTGTAGQLSLGHSFFLAVGAYGYVWFSGGASGSGPSRLTGLGLPPLLALVLAIALAGAAGAVFSPIAGRLRGMYLGVATLALVFLGQHVMLNSRSVTGGFNGRPVEPMALFGFSFSDASPRGLAVLGVPFGGLERLWYLGLALVALGLFTARNLQQGRPGRALAALRDSGTAAAVMGVPVARYRCAAFTVSCLYAGAGGALTALAFKRVVPDHFGLALSIDFLAMIVIGGLGSVGGAAAAAVLVSLLPQVLTVYADRLPLIAPAGSDAFGATPGEAARYLYGAAVVLILTLAPDGLAGLARRYRPRRAPAAAPAAPVPVPVTVSRTATRPSPGKEPTP</sequence>
<dbReference type="PANTHER" id="PTHR30482">
    <property type="entry name" value="HIGH-AFFINITY BRANCHED-CHAIN AMINO ACID TRANSPORT SYSTEM PERMEASE"/>
    <property type="match status" value="1"/>
</dbReference>
<organism evidence="8 9">
    <name type="scientific">Kitasatospora arboriphila</name>
    <dbReference type="NCBI Taxonomy" id="258052"/>
    <lineage>
        <taxon>Bacteria</taxon>
        <taxon>Bacillati</taxon>
        <taxon>Actinomycetota</taxon>
        <taxon>Actinomycetes</taxon>
        <taxon>Kitasatosporales</taxon>
        <taxon>Streptomycetaceae</taxon>
        <taxon>Kitasatospora</taxon>
    </lineage>
</organism>
<feature type="compositionally biased region" description="Low complexity" evidence="6">
    <location>
        <begin position="357"/>
        <end position="379"/>
    </location>
</feature>
<keyword evidence="4 7" id="KW-1133">Transmembrane helix</keyword>
<evidence type="ECO:0000313" key="9">
    <source>
        <dbReference type="Proteomes" id="UP001499987"/>
    </source>
</evidence>
<dbReference type="Proteomes" id="UP001499987">
    <property type="component" value="Unassembled WGS sequence"/>
</dbReference>
<dbReference type="EMBL" id="BAAALD010000044">
    <property type="protein sequence ID" value="GAA1096664.1"/>
    <property type="molecule type" value="Genomic_DNA"/>
</dbReference>
<keyword evidence="9" id="KW-1185">Reference proteome</keyword>
<dbReference type="PANTHER" id="PTHR30482:SF5">
    <property type="entry name" value="ABC TRANSPORTER PERMEASE PROTEIN"/>
    <property type="match status" value="1"/>
</dbReference>
<comment type="subcellular location">
    <subcellularLocation>
        <location evidence="1">Cell membrane</location>
        <topology evidence="1">Multi-pass membrane protein</topology>
    </subcellularLocation>
</comment>
<accession>A0ABN1TPD4</accession>
<dbReference type="Pfam" id="PF02653">
    <property type="entry name" value="BPD_transp_2"/>
    <property type="match status" value="1"/>
</dbReference>
<dbReference type="InterPro" id="IPR043428">
    <property type="entry name" value="LivM-like"/>
</dbReference>
<feature type="transmembrane region" description="Helical" evidence="7">
    <location>
        <begin position="95"/>
        <end position="115"/>
    </location>
</feature>
<evidence type="ECO:0000256" key="3">
    <source>
        <dbReference type="ARBA" id="ARBA00022692"/>
    </source>
</evidence>
<evidence type="ECO:0000256" key="5">
    <source>
        <dbReference type="ARBA" id="ARBA00023136"/>
    </source>
</evidence>
<evidence type="ECO:0000256" key="2">
    <source>
        <dbReference type="ARBA" id="ARBA00022475"/>
    </source>
</evidence>
<evidence type="ECO:0000313" key="8">
    <source>
        <dbReference type="EMBL" id="GAA1096664.1"/>
    </source>
</evidence>
<keyword evidence="2" id="KW-1003">Cell membrane</keyword>
<evidence type="ECO:0000256" key="4">
    <source>
        <dbReference type="ARBA" id="ARBA00022989"/>
    </source>
</evidence>
<dbReference type="InterPro" id="IPR001851">
    <property type="entry name" value="ABC_transp_permease"/>
</dbReference>
<gene>
    <name evidence="8" type="ORF">GCM10009663_44670</name>
</gene>
<comment type="caution">
    <text evidence="8">The sequence shown here is derived from an EMBL/GenBank/DDBJ whole genome shotgun (WGS) entry which is preliminary data.</text>
</comment>
<feature type="transmembrane region" description="Helical" evidence="7">
    <location>
        <begin position="271"/>
        <end position="296"/>
    </location>
</feature>
<feature type="transmembrane region" description="Helical" evidence="7">
    <location>
        <begin position="185"/>
        <end position="203"/>
    </location>
</feature>
<proteinExistence type="predicted"/>
<reference evidence="8 9" key="1">
    <citation type="journal article" date="2019" name="Int. J. Syst. Evol. Microbiol.">
        <title>The Global Catalogue of Microorganisms (GCM) 10K type strain sequencing project: providing services to taxonomists for standard genome sequencing and annotation.</title>
        <authorList>
            <consortium name="The Broad Institute Genomics Platform"/>
            <consortium name="The Broad Institute Genome Sequencing Center for Infectious Disease"/>
            <person name="Wu L."/>
            <person name="Ma J."/>
        </authorList>
    </citation>
    <scope>NUCLEOTIDE SEQUENCE [LARGE SCALE GENOMIC DNA]</scope>
    <source>
        <strain evidence="8 9">JCM 13002</strain>
    </source>
</reference>
<keyword evidence="3 7" id="KW-0812">Transmembrane</keyword>
<feature type="region of interest" description="Disordered" evidence="6">
    <location>
        <begin position="356"/>
        <end position="387"/>
    </location>
</feature>
<evidence type="ECO:0000256" key="7">
    <source>
        <dbReference type="SAM" id="Phobius"/>
    </source>
</evidence>
<dbReference type="RefSeq" id="WP_425555227.1">
    <property type="nucleotide sequence ID" value="NZ_BAAALD010000044.1"/>
</dbReference>
<evidence type="ECO:0000256" key="6">
    <source>
        <dbReference type="SAM" id="MobiDB-lite"/>
    </source>
</evidence>
<name>A0ABN1TPD4_9ACTN</name>
<evidence type="ECO:0000256" key="1">
    <source>
        <dbReference type="ARBA" id="ARBA00004651"/>
    </source>
</evidence>
<feature type="transmembrane region" description="Helical" evidence="7">
    <location>
        <begin position="36"/>
        <end position="52"/>
    </location>
</feature>
<dbReference type="CDD" id="cd06581">
    <property type="entry name" value="TM_PBP1_LivM_like"/>
    <property type="match status" value="1"/>
</dbReference>